<evidence type="ECO:0000259" key="3">
    <source>
        <dbReference type="PROSITE" id="PS50056"/>
    </source>
</evidence>
<dbReference type="PRINTS" id="PR00700">
    <property type="entry name" value="PRTYPHPHTASE"/>
</dbReference>
<evidence type="ECO:0000259" key="2">
    <source>
        <dbReference type="PROSITE" id="PS50055"/>
    </source>
</evidence>
<dbReference type="GO" id="GO:0004726">
    <property type="term" value="F:non-membrane spanning protein tyrosine phosphatase activity"/>
    <property type="evidence" value="ECO:0007669"/>
    <property type="project" value="TreeGrafter"/>
</dbReference>
<dbReference type="GO" id="GO:0070374">
    <property type="term" value="P:positive regulation of ERK1 and ERK2 cascade"/>
    <property type="evidence" value="ECO:0007669"/>
    <property type="project" value="TreeGrafter"/>
</dbReference>
<feature type="compositionally biased region" description="Basic and acidic residues" evidence="1">
    <location>
        <begin position="170"/>
        <end position="186"/>
    </location>
</feature>
<dbReference type="Gene3D" id="3.90.190.10">
    <property type="entry name" value="Protein tyrosine phosphatase superfamily"/>
    <property type="match status" value="1"/>
</dbReference>
<evidence type="ECO:0000256" key="1">
    <source>
        <dbReference type="SAM" id="MobiDB-lite"/>
    </source>
</evidence>
<dbReference type="InterPro" id="IPR000387">
    <property type="entry name" value="Tyr_Pase_dom"/>
</dbReference>
<dbReference type="AlphaFoldDB" id="A0A8C3YD90"/>
<feature type="domain" description="Tyrosine specific protein phosphatases" evidence="3">
    <location>
        <begin position="355"/>
        <end position="398"/>
    </location>
</feature>
<name>A0A8C3YD90_9CETA</name>
<accession>A0A8C3YD90</accession>
<dbReference type="InterPro" id="IPR003595">
    <property type="entry name" value="Tyr_Pase_cat"/>
</dbReference>
<dbReference type="PROSITE" id="PS50056">
    <property type="entry name" value="TYR_PHOSPHATASE_2"/>
    <property type="match status" value="1"/>
</dbReference>
<feature type="region of interest" description="Disordered" evidence="1">
    <location>
        <begin position="41"/>
        <end position="109"/>
    </location>
</feature>
<proteinExistence type="predicted"/>
<feature type="compositionally biased region" description="Pro residues" evidence="1">
    <location>
        <begin position="429"/>
        <end position="438"/>
    </location>
</feature>
<feature type="region of interest" description="Disordered" evidence="1">
    <location>
        <begin position="170"/>
        <end position="195"/>
    </location>
</feature>
<organism evidence="4 5">
    <name type="scientific">Catagonus wagneri</name>
    <name type="common">Chacoan peccary</name>
    <dbReference type="NCBI Taxonomy" id="51154"/>
    <lineage>
        <taxon>Eukaryota</taxon>
        <taxon>Metazoa</taxon>
        <taxon>Chordata</taxon>
        <taxon>Craniata</taxon>
        <taxon>Vertebrata</taxon>
        <taxon>Euteleostomi</taxon>
        <taxon>Mammalia</taxon>
        <taxon>Eutheria</taxon>
        <taxon>Laurasiatheria</taxon>
        <taxon>Artiodactyla</taxon>
        <taxon>Suina</taxon>
        <taxon>Tayassuidae</taxon>
        <taxon>Catagonus</taxon>
    </lineage>
</organism>
<feature type="domain" description="Tyrosine-protein phosphatase" evidence="2">
    <location>
        <begin position="159"/>
        <end position="407"/>
    </location>
</feature>
<evidence type="ECO:0000313" key="5">
    <source>
        <dbReference type="Proteomes" id="UP000694540"/>
    </source>
</evidence>
<reference evidence="4" key="2">
    <citation type="submission" date="2025-09" db="UniProtKB">
        <authorList>
            <consortium name="Ensembl"/>
        </authorList>
    </citation>
    <scope>IDENTIFICATION</scope>
</reference>
<dbReference type="SUPFAM" id="SSF52799">
    <property type="entry name" value="(Phosphotyrosine protein) phosphatases II"/>
    <property type="match status" value="1"/>
</dbReference>
<feature type="compositionally biased region" description="Pro residues" evidence="1">
    <location>
        <begin position="462"/>
        <end position="473"/>
    </location>
</feature>
<dbReference type="GO" id="GO:0030971">
    <property type="term" value="F:receptor tyrosine kinase binding"/>
    <property type="evidence" value="ECO:0007669"/>
    <property type="project" value="TreeGrafter"/>
</dbReference>
<dbReference type="Proteomes" id="UP000694540">
    <property type="component" value="Unplaced"/>
</dbReference>
<dbReference type="PANTHER" id="PTHR46559:SF7">
    <property type="entry name" value="PROTEIN-TYROSINE-PHOSPHATASE"/>
    <property type="match status" value="1"/>
</dbReference>
<dbReference type="PANTHER" id="PTHR46559">
    <property type="entry name" value="TYROSINE-PROTEIN PHOSPHATASE NON-RECEPTOR TYPE 11"/>
    <property type="match status" value="1"/>
</dbReference>
<dbReference type="SMART" id="SM00194">
    <property type="entry name" value="PTPc"/>
    <property type="match status" value="1"/>
</dbReference>
<evidence type="ECO:0000313" key="4">
    <source>
        <dbReference type="Ensembl" id="ENSCWAP00000006133.1"/>
    </source>
</evidence>
<reference evidence="4" key="1">
    <citation type="submission" date="2025-08" db="UniProtKB">
        <authorList>
            <consortium name="Ensembl"/>
        </authorList>
    </citation>
    <scope>IDENTIFICATION</scope>
</reference>
<dbReference type="Pfam" id="PF00102">
    <property type="entry name" value="Y_phosphatase"/>
    <property type="match status" value="1"/>
</dbReference>
<sequence>PEGHGRAGEQLGSPGSLTPPTRCPPCRWCHPNIGGVEAEELLPSKGRRGSSLPRPSQSCPGVSANLGTLSVRQPLGRGWCSREGRQPGCSRPPAQPRESGAGERFTPWRSAGHCRRKPMVGAVVPLRQGCPRNQAASTERRAQELNKVADASEKAKRGFWEEFEVPQQERRLLHPRKEGQRLESKPKNRYKNVLPPDTSHVVLRDVDSNVPGADYSHANYIRSDPEEKPGQRLGELYVATPGCLPTTVTAFGAVLHQENTRVIEMSTREAERGWNECSRYWPELHGSQEYGRLRAQQAWLSPGLREESLHVVKHYQYLSWPDHGVPAEPAGVLGFLDEVSAERSWPQASPVRLHSAGIGHTGTITAIDILVDIIRRRGAPPQVHPSRSGTVQTGSQYKFVYLALQRYIQGEQLRLREQAAGRHGAEPARAPPWCPAAPPLSANRVRSTTPHVGALPADPGRSPGPAPSPAPEA</sequence>
<feature type="compositionally biased region" description="Polar residues" evidence="1">
    <location>
        <begin position="53"/>
        <end position="71"/>
    </location>
</feature>
<dbReference type="GO" id="GO:0050839">
    <property type="term" value="F:cell adhesion molecule binding"/>
    <property type="evidence" value="ECO:0007669"/>
    <property type="project" value="TreeGrafter"/>
</dbReference>
<keyword evidence="5" id="KW-1185">Reference proteome</keyword>
<dbReference type="GO" id="GO:0005737">
    <property type="term" value="C:cytoplasm"/>
    <property type="evidence" value="ECO:0007669"/>
    <property type="project" value="TreeGrafter"/>
</dbReference>
<protein>
    <submittedName>
        <fullName evidence="4">Uncharacterized protein</fullName>
    </submittedName>
</protein>
<dbReference type="InterPro" id="IPR000242">
    <property type="entry name" value="PTP_cat"/>
</dbReference>
<dbReference type="Ensembl" id="ENSCWAT00000006628.1">
    <property type="protein sequence ID" value="ENSCWAP00000006133.1"/>
    <property type="gene ID" value="ENSCWAG00000004699.1"/>
</dbReference>
<dbReference type="InterPro" id="IPR036860">
    <property type="entry name" value="SH2_dom_sf"/>
</dbReference>
<dbReference type="PROSITE" id="PS50055">
    <property type="entry name" value="TYR_PHOSPHATASE_PTP"/>
    <property type="match status" value="1"/>
</dbReference>
<feature type="region of interest" description="Disordered" evidence="1">
    <location>
        <begin position="418"/>
        <end position="473"/>
    </location>
</feature>
<dbReference type="SMART" id="SM00404">
    <property type="entry name" value="PTPc_motif"/>
    <property type="match status" value="1"/>
</dbReference>
<dbReference type="GeneTree" id="ENSGT00940000153876"/>
<dbReference type="InterPro" id="IPR029021">
    <property type="entry name" value="Prot-tyrosine_phosphatase-like"/>
</dbReference>
<dbReference type="SUPFAM" id="SSF55550">
    <property type="entry name" value="SH2 domain"/>
    <property type="match status" value="1"/>
</dbReference>
<feature type="region of interest" description="Disordered" evidence="1">
    <location>
        <begin position="1"/>
        <end position="22"/>
    </location>
</feature>